<dbReference type="RefSeq" id="WP_186989138.1">
    <property type="nucleotide sequence ID" value="NZ_CP052909.1"/>
</dbReference>
<dbReference type="PANTHER" id="PTHR46825">
    <property type="entry name" value="D-ALANYL-D-ALANINE-CARBOXYPEPTIDASE/ENDOPEPTIDASE AMPH"/>
    <property type="match status" value="1"/>
</dbReference>
<evidence type="ECO:0000313" key="2">
    <source>
        <dbReference type="EMBL" id="QNJ99006.1"/>
    </source>
</evidence>
<accession>A0A7G8PXE0</accession>
<dbReference type="InterPro" id="IPR050491">
    <property type="entry name" value="AmpC-like"/>
</dbReference>
<dbReference type="AlphaFoldDB" id="A0A7G8PXE0"/>
<dbReference type="EMBL" id="CP052909">
    <property type="protein sequence ID" value="QNJ99006.1"/>
    <property type="molecule type" value="Genomic_DNA"/>
</dbReference>
<evidence type="ECO:0000259" key="1">
    <source>
        <dbReference type="Pfam" id="PF00144"/>
    </source>
</evidence>
<dbReference type="Gene3D" id="3.40.710.10">
    <property type="entry name" value="DD-peptidase/beta-lactamase superfamily"/>
    <property type="match status" value="1"/>
</dbReference>
<dbReference type="KEGG" id="alti:ALE3EI_2470"/>
<organism evidence="2 3">
    <name type="scientific">Constantimarinum furrinae</name>
    <dbReference type="NCBI Taxonomy" id="2562285"/>
    <lineage>
        <taxon>Bacteria</taxon>
        <taxon>Pseudomonadati</taxon>
        <taxon>Bacteroidota</taxon>
        <taxon>Flavobacteriia</taxon>
        <taxon>Flavobacteriales</taxon>
        <taxon>Flavobacteriaceae</taxon>
        <taxon>Altibacter/Constantimarinum group</taxon>
        <taxon>Constantimarinum</taxon>
    </lineage>
</organism>
<dbReference type="SUPFAM" id="SSF56601">
    <property type="entry name" value="beta-lactamase/transpeptidase-like"/>
    <property type="match status" value="1"/>
</dbReference>
<dbReference type="InterPro" id="IPR001466">
    <property type="entry name" value="Beta-lactam-related"/>
</dbReference>
<evidence type="ECO:0000313" key="3">
    <source>
        <dbReference type="Proteomes" id="UP000515514"/>
    </source>
</evidence>
<name>A0A7G8PXE0_9FLAO</name>
<keyword evidence="3" id="KW-1185">Reference proteome</keyword>
<gene>
    <name evidence="2" type="ORF">ALE3EI_2470</name>
</gene>
<proteinExistence type="predicted"/>
<dbReference type="Pfam" id="PF00144">
    <property type="entry name" value="Beta-lactamase"/>
    <property type="match status" value="1"/>
</dbReference>
<dbReference type="InterPro" id="IPR012338">
    <property type="entry name" value="Beta-lactam/transpept-like"/>
</dbReference>
<reference evidence="2 3" key="1">
    <citation type="submission" date="2020-04" db="EMBL/GenBank/DDBJ databases">
        <title>Genome sequence of Altibacter aquimarinus strain ALE3EI.</title>
        <authorList>
            <person name="Oh H.-M."/>
            <person name="Jang D."/>
        </authorList>
    </citation>
    <scope>NUCLEOTIDE SEQUENCE [LARGE SCALE GENOMIC DNA]</scope>
    <source>
        <strain evidence="2 3">ALE3EI</strain>
    </source>
</reference>
<dbReference type="PANTHER" id="PTHR46825:SF9">
    <property type="entry name" value="BETA-LACTAMASE-RELATED DOMAIN-CONTAINING PROTEIN"/>
    <property type="match status" value="1"/>
</dbReference>
<keyword evidence="2" id="KW-0645">Protease</keyword>
<protein>
    <submittedName>
        <fullName evidence="2">D-alanyl-D-alanine-carboxypeptidase</fullName>
    </submittedName>
</protein>
<dbReference type="GO" id="GO:0004180">
    <property type="term" value="F:carboxypeptidase activity"/>
    <property type="evidence" value="ECO:0007669"/>
    <property type="project" value="UniProtKB-KW"/>
</dbReference>
<keyword evidence="2" id="KW-0378">Hydrolase</keyword>
<feature type="domain" description="Beta-lactamase-related" evidence="1">
    <location>
        <begin position="26"/>
        <end position="340"/>
    </location>
</feature>
<keyword evidence="2" id="KW-0121">Carboxypeptidase</keyword>
<dbReference type="Proteomes" id="UP000515514">
    <property type="component" value="Chromosome"/>
</dbReference>
<sequence length="474" mass="53805">MRTIFLFTFLVVLTLNLQSQDYKKIDSLSETLVSNYKLPGLAIVGVQNDEIVYSRRIGKANESASYNENTRLYIASNTKAFVGLAMAKLAFENKLSYNHPITKYIPESFFPKEIKAETITIDRLLSHTHGLSNDPLVFRTAYSGVYPSDLRELLKFTSYRGELPSTDFKYSNLGYLIAGMIIEEVSGLPWQEYVEKHLLSPLGMKQTTARLNFDRALEAMPYEFYSEGILSSKKSDPTLHAAGGMYSTLEDMARWLQLFTNPDQQVLPSALLADYKAQTEEAEGSIGPFSIDTYGNGWIYGKLMNDPLVFHFGSFNGYESMMSYQPETNRGVFVFVNERIGGQRIAAMLSAYYYLIANNDPMADQKIANFSKFIEPLYKKTKEEHTVFTFHENENLVGTYSSDKYGELEVKNTEHGFVFSLGKLSSLAYQDEKENGILIEWTPGIEEHFEFSTSNEGKLILIYGDFDLFVKKGK</sequence>